<evidence type="ECO:0000313" key="4">
    <source>
        <dbReference type="Proteomes" id="UP000198287"/>
    </source>
</evidence>
<dbReference type="Proteomes" id="UP000198287">
    <property type="component" value="Unassembled WGS sequence"/>
</dbReference>
<organism evidence="3 4">
    <name type="scientific">Folsomia candida</name>
    <name type="common">Springtail</name>
    <dbReference type="NCBI Taxonomy" id="158441"/>
    <lineage>
        <taxon>Eukaryota</taxon>
        <taxon>Metazoa</taxon>
        <taxon>Ecdysozoa</taxon>
        <taxon>Arthropoda</taxon>
        <taxon>Hexapoda</taxon>
        <taxon>Collembola</taxon>
        <taxon>Entomobryomorpha</taxon>
        <taxon>Isotomoidea</taxon>
        <taxon>Isotomidae</taxon>
        <taxon>Proisotominae</taxon>
        <taxon>Folsomia</taxon>
    </lineage>
</organism>
<dbReference type="PRINTS" id="PR00929">
    <property type="entry name" value="ATHOOK"/>
</dbReference>
<sequence length="251" mass="27157">MGRNWVLTVDFRSFVSVVFVEGETKCGDDDDQMGCVDWMVQAKQASRSINSGRQTKSKLSLKLNLDRAGRRKLDVSFSTTFYTTTPPLDIFSTHPHLLFTKDNSWRVEGFLSGVGPIFGWGRKNSESLSFLGEEKRASGGKAFWLFLFYGNMADEAEPKKRGRPGRAAAVTKEVKAAVPKAEKRKAPAKADGEGGGSPAKRGRGRPKGKKGKGKAKKASTGGGRGRGRPAKKAPAEEEKDQSSGADEPGSD</sequence>
<comment type="caution">
    <text evidence="3">The sequence shown here is derived from an EMBL/GenBank/DDBJ whole genome shotgun (WGS) entry which is preliminary data.</text>
</comment>
<protein>
    <submittedName>
        <fullName evidence="3">Uncharacterized protein</fullName>
    </submittedName>
</protein>
<feature type="signal peptide" evidence="2">
    <location>
        <begin position="1"/>
        <end position="22"/>
    </location>
</feature>
<evidence type="ECO:0000256" key="1">
    <source>
        <dbReference type="SAM" id="MobiDB-lite"/>
    </source>
</evidence>
<feature type="compositionally biased region" description="Basic and acidic residues" evidence="1">
    <location>
        <begin position="172"/>
        <end position="192"/>
    </location>
</feature>
<evidence type="ECO:0000313" key="3">
    <source>
        <dbReference type="EMBL" id="OXA50553.1"/>
    </source>
</evidence>
<reference evidence="3 4" key="1">
    <citation type="submission" date="2015-12" db="EMBL/GenBank/DDBJ databases">
        <title>The genome of Folsomia candida.</title>
        <authorList>
            <person name="Faddeeva A."/>
            <person name="Derks M.F."/>
            <person name="Anvar Y."/>
            <person name="Smit S."/>
            <person name="Van Straalen N."/>
            <person name="Roelofs D."/>
        </authorList>
    </citation>
    <scope>NUCLEOTIDE SEQUENCE [LARGE SCALE GENOMIC DNA]</scope>
    <source>
        <strain evidence="3 4">VU population</strain>
        <tissue evidence="3">Whole body</tissue>
    </source>
</reference>
<dbReference type="GO" id="GO:0003677">
    <property type="term" value="F:DNA binding"/>
    <property type="evidence" value="ECO:0007669"/>
    <property type="project" value="InterPro"/>
</dbReference>
<dbReference type="InterPro" id="IPR017956">
    <property type="entry name" value="AT_hook_DNA-bd_motif"/>
</dbReference>
<proteinExistence type="predicted"/>
<gene>
    <name evidence="3" type="ORF">Fcan01_13988</name>
</gene>
<feature type="compositionally biased region" description="Basic residues" evidence="1">
    <location>
        <begin position="200"/>
        <end position="217"/>
    </location>
</feature>
<dbReference type="EMBL" id="LNIX01000008">
    <property type="protein sequence ID" value="OXA50553.1"/>
    <property type="molecule type" value="Genomic_DNA"/>
</dbReference>
<keyword evidence="2" id="KW-0732">Signal</keyword>
<keyword evidence="4" id="KW-1185">Reference proteome</keyword>
<accession>A0A226DZ45</accession>
<feature type="chain" id="PRO_5013347849" evidence="2">
    <location>
        <begin position="23"/>
        <end position="251"/>
    </location>
</feature>
<dbReference type="AlphaFoldDB" id="A0A226DZ45"/>
<feature type="region of interest" description="Disordered" evidence="1">
    <location>
        <begin position="156"/>
        <end position="251"/>
    </location>
</feature>
<evidence type="ECO:0000256" key="2">
    <source>
        <dbReference type="SAM" id="SignalP"/>
    </source>
</evidence>
<name>A0A226DZ45_FOLCA</name>